<reference evidence="1" key="2">
    <citation type="journal article" date="2022" name="New Phytol.">
        <title>Evolutionary transition to the ectomycorrhizal habit in the genomes of a hyperdiverse lineage of mushroom-forming fungi.</title>
        <authorList>
            <person name="Looney B."/>
            <person name="Miyauchi S."/>
            <person name="Morin E."/>
            <person name="Drula E."/>
            <person name="Courty P.E."/>
            <person name="Kohler A."/>
            <person name="Kuo A."/>
            <person name="LaButti K."/>
            <person name="Pangilinan J."/>
            <person name="Lipzen A."/>
            <person name="Riley R."/>
            <person name="Andreopoulos W."/>
            <person name="He G."/>
            <person name="Johnson J."/>
            <person name="Nolan M."/>
            <person name="Tritt A."/>
            <person name="Barry K.W."/>
            <person name="Grigoriev I.V."/>
            <person name="Nagy L.G."/>
            <person name="Hibbett D."/>
            <person name="Henrissat B."/>
            <person name="Matheny P.B."/>
            <person name="Labbe J."/>
            <person name="Martin F.M."/>
        </authorList>
    </citation>
    <scope>NUCLEOTIDE SEQUENCE</scope>
    <source>
        <strain evidence="1">EC-137</strain>
    </source>
</reference>
<keyword evidence="2" id="KW-1185">Reference proteome</keyword>
<dbReference type="Proteomes" id="UP000814128">
    <property type="component" value="Unassembled WGS sequence"/>
</dbReference>
<name>A0ACB8QV37_9AGAM</name>
<accession>A0ACB8QV37</accession>
<protein>
    <submittedName>
        <fullName evidence="1">Uncharacterized protein</fullName>
    </submittedName>
</protein>
<proteinExistence type="predicted"/>
<organism evidence="1 2">
    <name type="scientific">Vararia minispora EC-137</name>
    <dbReference type="NCBI Taxonomy" id="1314806"/>
    <lineage>
        <taxon>Eukaryota</taxon>
        <taxon>Fungi</taxon>
        <taxon>Dikarya</taxon>
        <taxon>Basidiomycota</taxon>
        <taxon>Agaricomycotina</taxon>
        <taxon>Agaricomycetes</taxon>
        <taxon>Russulales</taxon>
        <taxon>Lachnocladiaceae</taxon>
        <taxon>Vararia</taxon>
    </lineage>
</organism>
<reference evidence="1" key="1">
    <citation type="submission" date="2021-02" db="EMBL/GenBank/DDBJ databases">
        <authorList>
            <consortium name="DOE Joint Genome Institute"/>
            <person name="Ahrendt S."/>
            <person name="Looney B.P."/>
            <person name="Miyauchi S."/>
            <person name="Morin E."/>
            <person name="Drula E."/>
            <person name="Courty P.E."/>
            <person name="Chicoki N."/>
            <person name="Fauchery L."/>
            <person name="Kohler A."/>
            <person name="Kuo A."/>
            <person name="Labutti K."/>
            <person name="Pangilinan J."/>
            <person name="Lipzen A."/>
            <person name="Riley R."/>
            <person name="Andreopoulos W."/>
            <person name="He G."/>
            <person name="Johnson J."/>
            <person name="Barry K.W."/>
            <person name="Grigoriev I.V."/>
            <person name="Nagy L."/>
            <person name="Hibbett D."/>
            <person name="Henrissat B."/>
            <person name="Matheny P.B."/>
            <person name="Labbe J."/>
            <person name="Martin F."/>
        </authorList>
    </citation>
    <scope>NUCLEOTIDE SEQUENCE</scope>
    <source>
        <strain evidence="1">EC-137</strain>
    </source>
</reference>
<gene>
    <name evidence="1" type="ORF">K488DRAFT_83069</name>
</gene>
<evidence type="ECO:0000313" key="2">
    <source>
        <dbReference type="Proteomes" id="UP000814128"/>
    </source>
</evidence>
<comment type="caution">
    <text evidence="1">The sequence shown here is derived from an EMBL/GenBank/DDBJ whole genome shotgun (WGS) entry which is preliminary data.</text>
</comment>
<sequence length="914" mass="99016">MTHPERDAPQHPSADAAFINAVIRGDEHGVRAGLESGADVNATDATGRSSLACAFTGADWETADASDASFMNPARLAVIQLLVTHPHISLYTLNAPQDELRGVTPLGVAAWLNAAEAVRICLDAGAGLFAIDSPDAHNATALMYASRDGRIELVETLLAHGARPDTRDVTFRSALQYALPHAVALWLCENAVRNVRTREFLSGNPRRLAFPPDALSSVAPSASSASSSQPTPPSHLLSRTSTLSSTSDIVKCVISSDIQALRTLLFPPHINNVNTPDWLYLLNRADKDDWAPVHYCCSVRHPSIEVLDALFLGGADINLLSQTGDCTPLHCLARKRRGTDSLRDTETNAQLYAFVTHLVRDLGVPLAWRNSAGDTCMHVAAEHGDSAEVLRALLDCDVDRTVREIRNSRGLTALDVAKPEFRAVFGVQAESLRPGSSASHLTVTPLRLRHATSTPSIRSDKSASLLPLPTASPVFAPEIFSPIDDELSSTPLTPTLLALRWISNELALCAETNTTDLDHLEARLRDAQDRAQSAFAHFLARIQEVTERLARANTRWTESDTLLDALQQAVEEKLTVTAPPVPEFVGRARSGTTFSGDSQLTAVSLSLLAGECEGEPPSTHCFPALSTPTTDGSWPPSADSTRPSTPYGRLKAHKSMSDLACKEKALPPSPTPSDPDASAPLPAARARAGTLVGVVRPPNQVDKGTLSTKRLKAWLRKKLLPERALPPKPSEEPRPSLSTLCEEREDPPPALRMLGVVQRDLARMDDCVSSADKRLASAARAVARAERLTKKALNRRAAWLRERRLAQHVDVGLHALMAMDWENGTRPSPLRLEIPSVSSVSSASSPVDTTPTTPLAHVPEAEDDTVLLERIVWWKIHERIENAEDEAERIEVWLRTVGDVLHGVQAREGLSVPL</sequence>
<dbReference type="EMBL" id="MU273485">
    <property type="protein sequence ID" value="KAI0035363.1"/>
    <property type="molecule type" value="Genomic_DNA"/>
</dbReference>
<evidence type="ECO:0000313" key="1">
    <source>
        <dbReference type="EMBL" id="KAI0035363.1"/>
    </source>
</evidence>